<accession>A0A227NQI3</accession>
<gene>
    <name evidence="2" type="ORF">B0A64_22045</name>
</gene>
<protein>
    <recommendedName>
        <fullName evidence="4">DUF4136 domain-containing protein</fullName>
    </recommendedName>
</protein>
<proteinExistence type="predicted"/>
<reference evidence="2 3" key="1">
    <citation type="submission" date="2016-11" db="EMBL/GenBank/DDBJ databases">
        <title>Whole genomes of Flavobacteriaceae.</title>
        <authorList>
            <person name="Stine C."/>
            <person name="Li C."/>
            <person name="Tadesse D."/>
        </authorList>
    </citation>
    <scope>NUCLEOTIDE SEQUENCE [LARGE SCALE GENOMIC DNA]</scope>
    <source>
        <strain evidence="2 3">DSM 24704</strain>
    </source>
</reference>
<dbReference type="AlphaFoldDB" id="A0A227NQI3"/>
<dbReference type="EMBL" id="MUGS01000062">
    <property type="protein sequence ID" value="OXE99148.1"/>
    <property type="molecule type" value="Genomic_DNA"/>
</dbReference>
<comment type="caution">
    <text evidence="2">The sequence shown here is derived from an EMBL/GenBank/DDBJ whole genome shotgun (WGS) entry which is preliminary data.</text>
</comment>
<dbReference type="Proteomes" id="UP000214684">
    <property type="component" value="Unassembled WGS sequence"/>
</dbReference>
<organism evidence="2 3">
    <name type="scientific">Flavobacterium araucananum</name>
    <dbReference type="NCBI Taxonomy" id="946678"/>
    <lineage>
        <taxon>Bacteria</taxon>
        <taxon>Pseudomonadati</taxon>
        <taxon>Bacteroidota</taxon>
        <taxon>Flavobacteriia</taxon>
        <taxon>Flavobacteriales</taxon>
        <taxon>Flavobacteriaceae</taxon>
        <taxon>Flavobacterium</taxon>
    </lineage>
</organism>
<dbReference type="Gene3D" id="3.30.160.670">
    <property type="match status" value="1"/>
</dbReference>
<dbReference type="RefSeq" id="WP_089481630.1">
    <property type="nucleotide sequence ID" value="NZ_MUGS01000062.1"/>
</dbReference>
<name>A0A227NQI3_9FLAO</name>
<feature type="chain" id="PRO_5030039100" description="DUF4136 domain-containing protein" evidence="1">
    <location>
        <begin position="19"/>
        <end position="216"/>
    </location>
</feature>
<evidence type="ECO:0000256" key="1">
    <source>
        <dbReference type="SAM" id="SignalP"/>
    </source>
</evidence>
<evidence type="ECO:0000313" key="3">
    <source>
        <dbReference type="Proteomes" id="UP000214684"/>
    </source>
</evidence>
<dbReference type="OrthoDB" id="5432319at2"/>
<sequence>MKKYLILLIAVLAFSSCGTNTSIVNSWRDPKITVAQENFKKVLVVALVKDEASRRITENRIAASNEIFKTSYQYLNETTKSLTQDQKLKILKDENFDGVITLRLVSTEKETDYVPGTYTGMYYGGFDGLYTGMYGYGFGNWYGMYSPNFYDPGYYQETTSYMVETNVFSLKENKLIWTGTTKSDYVTDLGQTVDAIMQTVVEEMRKDGSLPPKSKI</sequence>
<evidence type="ECO:0000313" key="2">
    <source>
        <dbReference type="EMBL" id="OXE99148.1"/>
    </source>
</evidence>
<dbReference type="PROSITE" id="PS51257">
    <property type="entry name" value="PROKAR_LIPOPROTEIN"/>
    <property type="match status" value="1"/>
</dbReference>
<keyword evidence="1" id="KW-0732">Signal</keyword>
<feature type="signal peptide" evidence="1">
    <location>
        <begin position="1"/>
        <end position="18"/>
    </location>
</feature>
<keyword evidence="3" id="KW-1185">Reference proteome</keyword>
<evidence type="ECO:0008006" key="4">
    <source>
        <dbReference type="Google" id="ProtNLM"/>
    </source>
</evidence>